<comment type="caution">
    <text evidence="6">The sequence shown here is derived from an EMBL/GenBank/DDBJ whole genome shotgun (WGS) entry which is preliminary data.</text>
</comment>
<dbReference type="PANTHER" id="PTHR35814">
    <property type="match status" value="1"/>
</dbReference>
<evidence type="ECO:0000256" key="2">
    <source>
        <dbReference type="ARBA" id="ARBA00022692"/>
    </source>
</evidence>
<keyword evidence="4 5" id="KW-0472">Membrane</keyword>
<evidence type="ECO:0000313" key="6">
    <source>
        <dbReference type="EMBL" id="MCX2981568.1"/>
    </source>
</evidence>
<proteinExistence type="predicted"/>
<organism evidence="6 7">
    <name type="scientific">Candidatus Litorirhabdus singularis</name>
    <dbReference type="NCBI Taxonomy" id="2518993"/>
    <lineage>
        <taxon>Bacteria</taxon>
        <taxon>Pseudomonadati</taxon>
        <taxon>Pseudomonadota</taxon>
        <taxon>Gammaproteobacteria</taxon>
        <taxon>Cellvibrionales</taxon>
        <taxon>Halieaceae</taxon>
        <taxon>Candidatus Litorirhabdus</taxon>
    </lineage>
</organism>
<dbReference type="EMBL" id="SHNN01000002">
    <property type="protein sequence ID" value="MCX2981568.1"/>
    <property type="molecule type" value="Genomic_DNA"/>
</dbReference>
<dbReference type="SUPFAM" id="SSF161084">
    <property type="entry name" value="MAPEG domain-like"/>
    <property type="match status" value="1"/>
</dbReference>
<reference evidence="6" key="1">
    <citation type="submission" date="2019-02" db="EMBL/GenBank/DDBJ databases">
        <authorList>
            <person name="Li S.-H."/>
        </authorList>
    </citation>
    <scope>NUCLEOTIDE SEQUENCE</scope>
    <source>
        <strain evidence="6">IMCC14734</strain>
    </source>
</reference>
<evidence type="ECO:0000256" key="3">
    <source>
        <dbReference type="ARBA" id="ARBA00022989"/>
    </source>
</evidence>
<dbReference type="PANTHER" id="PTHR35814:SF1">
    <property type="entry name" value="GLUTATHIONE S-TRANSFERASE-RELATED"/>
    <property type="match status" value="1"/>
</dbReference>
<evidence type="ECO:0000256" key="1">
    <source>
        <dbReference type="ARBA" id="ARBA00004370"/>
    </source>
</evidence>
<feature type="transmembrane region" description="Helical" evidence="5">
    <location>
        <begin position="112"/>
        <end position="130"/>
    </location>
</feature>
<evidence type="ECO:0000256" key="5">
    <source>
        <dbReference type="SAM" id="Phobius"/>
    </source>
</evidence>
<feature type="transmembrane region" description="Helical" evidence="5">
    <location>
        <begin position="81"/>
        <end position="100"/>
    </location>
</feature>
<dbReference type="Gene3D" id="1.20.120.550">
    <property type="entry name" value="Membrane associated eicosanoid/glutathione metabolism-like domain"/>
    <property type="match status" value="1"/>
</dbReference>
<dbReference type="InterPro" id="IPR001129">
    <property type="entry name" value="Membr-assoc_MAPEG"/>
</dbReference>
<protein>
    <submittedName>
        <fullName evidence="6">Glutathione S-transferase</fullName>
    </submittedName>
</protein>
<keyword evidence="3 5" id="KW-1133">Transmembrane helix</keyword>
<dbReference type="RefSeq" id="WP_279245566.1">
    <property type="nucleotide sequence ID" value="NZ_SHNN01000002.1"/>
</dbReference>
<gene>
    <name evidence="6" type="ORF">EYC98_11915</name>
</gene>
<evidence type="ECO:0000256" key="4">
    <source>
        <dbReference type="ARBA" id="ARBA00023136"/>
    </source>
</evidence>
<accession>A0ABT3TGX4</accession>
<name>A0ABT3TGX4_9GAMM</name>
<sequence>MNIPDASLISVIPLYTALLGLLFIPFTLRVGTYRIKNNILIGDGDDPEMLRRIRGQANFIETVPLALILLIMMELCGAGDTWLHALGALLVFGRIAHYVGLTEVGPGLLRPIGMMSTLLVYLVPSGWLLVHSL</sequence>
<feature type="transmembrane region" description="Helical" evidence="5">
    <location>
        <begin position="57"/>
        <end position="75"/>
    </location>
</feature>
<keyword evidence="7" id="KW-1185">Reference proteome</keyword>
<keyword evidence="2 5" id="KW-0812">Transmembrane</keyword>
<dbReference type="InterPro" id="IPR023352">
    <property type="entry name" value="MAPEG-like_dom_sf"/>
</dbReference>
<feature type="transmembrane region" description="Helical" evidence="5">
    <location>
        <begin position="6"/>
        <end position="28"/>
    </location>
</feature>
<comment type="subcellular location">
    <subcellularLocation>
        <location evidence="1">Membrane</location>
    </subcellularLocation>
</comment>
<dbReference type="Pfam" id="PF01124">
    <property type="entry name" value="MAPEG"/>
    <property type="match status" value="1"/>
</dbReference>
<dbReference type="Proteomes" id="UP001143362">
    <property type="component" value="Unassembled WGS sequence"/>
</dbReference>
<evidence type="ECO:0000313" key="7">
    <source>
        <dbReference type="Proteomes" id="UP001143362"/>
    </source>
</evidence>